<dbReference type="SMART" id="SM00066">
    <property type="entry name" value="GAL4"/>
    <property type="match status" value="1"/>
</dbReference>
<dbReference type="Pfam" id="PF11951">
    <property type="entry name" value="Fungal_trans_2"/>
    <property type="match status" value="1"/>
</dbReference>
<reference evidence="4" key="1">
    <citation type="journal article" date="2021" name="Nat. Commun.">
        <title>Genetic determinants of endophytism in the Arabidopsis root mycobiome.</title>
        <authorList>
            <person name="Mesny F."/>
            <person name="Miyauchi S."/>
            <person name="Thiergart T."/>
            <person name="Pickel B."/>
            <person name="Atanasova L."/>
            <person name="Karlsson M."/>
            <person name="Huettel B."/>
            <person name="Barry K.W."/>
            <person name="Haridas S."/>
            <person name="Chen C."/>
            <person name="Bauer D."/>
            <person name="Andreopoulos W."/>
            <person name="Pangilinan J."/>
            <person name="LaButti K."/>
            <person name="Riley R."/>
            <person name="Lipzen A."/>
            <person name="Clum A."/>
            <person name="Drula E."/>
            <person name="Henrissat B."/>
            <person name="Kohler A."/>
            <person name="Grigoriev I.V."/>
            <person name="Martin F.M."/>
            <person name="Hacquard S."/>
        </authorList>
    </citation>
    <scope>NUCLEOTIDE SEQUENCE</scope>
    <source>
        <strain evidence="4">MPI-CAGE-CH-0243</strain>
    </source>
</reference>
<organism evidence="4 5">
    <name type="scientific">Dendryphion nanum</name>
    <dbReference type="NCBI Taxonomy" id="256645"/>
    <lineage>
        <taxon>Eukaryota</taxon>
        <taxon>Fungi</taxon>
        <taxon>Dikarya</taxon>
        <taxon>Ascomycota</taxon>
        <taxon>Pezizomycotina</taxon>
        <taxon>Dothideomycetes</taxon>
        <taxon>Pleosporomycetidae</taxon>
        <taxon>Pleosporales</taxon>
        <taxon>Torulaceae</taxon>
        <taxon>Dendryphion</taxon>
    </lineage>
</organism>
<dbReference type="OrthoDB" id="5130013at2759"/>
<dbReference type="SUPFAM" id="SSF57701">
    <property type="entry name" value="Zn2/Cys6 DNA-binding domain"/>
    <property type="match status" value="1"/>
</dbReference>
<accession>A0A9P9EJF7</accession>
<evidence type="ECO:0000256" key="1">
    <source>
        <dbReference type="ARBA" id="ARBA00004123"/>
    </source>
</evidence>
<protein>
    <submittedName>
        <fullName evidence="4">Fungal-specific transcription factor domain-containing protein</fullName>
    </submittedName>
</protein>
<dbReference type="InterPro" id="IPR021858">
    <property type="entry name" value="Fun_TF"/>
</dbReference>
<dbReference type="AlphaFoldDB" id="A0A9P9EJF7"/>
<proteinExistence type="predicted"/>
<dbReference type="EMBL" id="JAGMWT010000001">
    <property type="protein sequence ID" value="KAH7138209.1"/>
    <property type="molecule type" value="Genomic_DNA"/>
</dbReference>
<gene>
    <name evidence="4" type="ORF">B0J11DRAFT_574205</name>
</gene>
<dbReference type="Gene3D" id="4.10.240.10">
    <property type="entry name" value="Zn(2)-C6 fungal-type DNA-binding domain"/>
    <property type="match status" value="1"/>
</dbReference>
<evidence type="ECO:0000259" key="3">
    <source>
        <dbReference type="PROSITE" id="PS50048"/>
    </source>
</evidence>
<dbReference type="PROSITE" id="PS00463">
    <property type="entry name" value="ZN2_CY6_FUNGAL_1"/>
    <property type="match status" value="1"/>
</dbReference>
<dbReference type="GO" id="GO:0045944">
    <property type="term" value="P:positive regulation of transcription by RNA polymerase II"/>
    <property type="evidence" value="ECO:0007669"/>
    <property type="project" value="TreeGrafter"/>
</dbReference>
<feature type="domain" description="Zn(2)-C6 fungal-type" evidence="3">
    <location>
        <begin position="5"/>
        <end position="33"/>
    </location>
</feature>
<dbReference type="Proteomes" id="UP000700596">
    <property type="component" value="Unassembled WGS sequence"/>
</dbReference>
<dbReference type="GO" id="GO:0000981">
    <property type="term" value="F:DNA-binding transcription factor activity, RNA polymerase II-specific"/>
    <property type="evidence" value="ECO:0007669"/>
    <property type="project" value="InterPro"/>
</dbReference>
<dbReference type="PROSITE" id="PS50048">
    <property type="entry name" value="ZN2_CY6_FUNGAL_2"/>
    <property type="match status" value="1"/>
</dbReference>
<dbReference type="PANTHER" id="PTHR37534">
    <property type="entry name" value="TRANSCRIPTIONAL ACTIVATOR PROTEIN UGA3"/>
    <property type="match status" value="1"/>
</dbReference>
<dbReference type="InterPro" id="IPR036864">
    <property type="entry name" value="Zn2-C6_fun-type_DNA-bd_sf"/>
</dbReference>
<evidence type="ECO:0000256" key="2">
    <source>
        <dbReference type="ARBA" id="ARBA00023242"/>
    </source>
</evidence>
<evidence type="ECO:0000313" key="5">
    <source>
        <dbReference type="Proteomes" id="UP000700596"/>
    </source>
</evidence>
<keyword evidence="5" id="KW-1185">Reference proteome</keyword>
<name>A0A9P9EJF7_9PLEO</name>
<dbReference type="GO" id="GO:0005634">
    <property type="term" value="C:nucleus"/>
    <property type="evidence" value="ECO:0007669"/>
    <property type="project" value="UniProtKB-SubCell"/>
</dbReference>
<sequence length="492" mass="56352">MAPKGCWTCKDRKVRCDRGLPTCSNCIKTNRECRGYGVRLSWPTQDDAKRSIVVPVSQTCRRRVRGSGKVKLVNASFWDIEMHHNLTTHAMENRKIISQIRFPRIVPWCPHNLESTDTELVDYFSSVASNSLAAFGQSTATIKRALIRMALVENTPSSRAVLQSMLAFSQLHRDGCQVQTYKYVKSALRNLTSTANANMTKHQAAQHMCAGMILCSAHILRDWDGPFHWIWYICSSKEIAKTVGMKWLDSESDALVILRWVYYHDVLSRFSLRHWRFRAGAIERYYATFKRRPTFCEPIDFPRMDASAFDVLHYLLQFFTSVANSSDSRYHSEEYREKMKALKEAVMNIPTTKIVHQDDSTEATVATDTLLEIYRLATLIYLERQSNNFSGLSEEIATWIEQALPLLAQLNGYDQPFPLFVIGCEARTDEQRDVILELISRTEAISRSRNLQYVTHVIQAIWVQDDLADGTLDYSNKLDSIFGAVNILPSFA</sequence>
<evidence type="ECO:0000313" key="4">
    <source>
        <dbReference type="EMBL" id="KAH7138209.1"/>
    </source>
</evidence>
<comment type="subcellular location">
    <subcellularLocation>
        <location evidence="1">Nucleus</location>
    </subcellularLocation>
</comment>
<dbReference type="GO" id="GO:0000976">
    <property type="term" value="F:transcription cis-regulatory region binding"/>
    <property type="evidence" value="ECO:0007669"/>
    <property type="project" value="TreeGrafter"/>
</dbReference>
<dbReference type="Pfam" id="PF00172">
    <property type="entry name" value="Zn_clus"/>
    <property type="match status" value="1"/>
</dbReference>
<comment type="caution">
    <text evidence="4">The sequence shown here is derived from an EMBL/GenBank/DDBJ whole genome shotgun (WGS) entry which is preliminary data.</text>
</comment>
<dbReference type="CDD" id="cd00067">
    <property type="entry name" value="GAL4"/>
    <property type="match status" value="1"/>
</dbReference>
<keyword evidence="2" id="KW-0539">Nucleus</keyword>
<dbReference type="GO" id="GO:0008270">
    <property type="term" value="F:zinc ion binding"/>
    <property type="evidence" value="ECO:0007669"/>
    <property type="project" value="InterPro"/>
</dbReference>
<dbReference type="InterPro" id="IPR001138">
    <property type="entry name" value="Zn2Cys6_DnaBD"/>
</dbReference>
<dbReference type="PANTHER" id="PTHR37534:SF39">
    <property type="entry name" value="TRANSCRIPTION FACTOR DOMAIN-CONTAINING PROTEIN"/>
    <property type="match status" value="1"/>
</dbReference>